<keyword evidence="2" id="KW-1185">Reference proteome</keyword>
<dbReference type="AlphaFoldDB" id="A0AAE0XT29"/>
<comment type="caution">
    <text evidence="1">The sequence shown here is derived from an EMBL/GenBank/DDBJ whole genome shotgun (WGS) entry which is preliminary data.</text>
</comment>
<protein>
    <submittedName>
        <fullName evidence="1">Uncharacterized protein</fullName>
    </submittedName>
</protein>
<accession>A0AAE0XT29</accession>
<dbReference type="EMBL" id="JAWDGP010007688">
    <property type="protein sequence ID" value="KAK3708713.1"/>
    <property type="molecule type" value="Genomic_DNA"/>
</dbReference>
<reference evidence="1" key="1">
    <citation type="journal article" date="2023" name="G3 (Bethesda)">
        <title>A reference genome for the long-term kleptoplast-retaining sea slug Elysia crispata morphotype clarki.</title>
        <authorList>
            <person name="Eastman K.E."/>
            <person name="Pendleton A.L."/>
            <person name="Shaikh M.A."/>
            <person name="Suttiyut T."/>
            <person name="Ogas R."/>
            <person name="Tomko P."/>
            <person name="Gavelis G."/>
            <person name="Widhalm J.R."/>
            <person name="Wisecaver J.H."/>
        </authorList>
    </citation>
    <scope>NUCLEOTIDE SEQUENCE</scope>
    <source>
        <strain evidence="1">ECLA1</strain>
    </source>
</reference>
<organism evidence="1 2">
    <name type="scientific">Elysia crispata</name>
    <name type="common">lettuce slug</name>
    <dbReference type="NCBI Taxonomy" id="231223"/>
    <lineage>
        <taxon>Eukaryota</taxon>
        <taxon>Metazoa</taxon>
        <taxon>Spiralia</taxon>
        <taxon>Lophotrochozoa</taxon>
        <taxon>Mollusca</taxon>
        <taxon>Gastropoda</taxon>
        <taxon>Heterobranchia</taxon>
        <taxon>Euthyneura</taxon>
        <taxon>Panpulmonata</taxon>
        <taxon>Sacoglossa</taxon>
        <taxon>Placobranchoidea</taxon>
        <taxon>Plakobranchidae</taxon>
        <taxon>Elysia</taxon>
    </lineage>
</organism>
<sequence length="98" mass="10601">MANKQTNSQPASKPAGCMCCIGHFQVTSCPYTRTTTLLPPGGAVDWQFCVCPQTTACNHLVCLKISTESKRKISLLHTQQTVDSILTDRIASPESSES</sequence>
<gene>
    <name evidence="1" type="ORF">RRG08_010864</name>
</gene>
<proteinExistence type="predicted"/>
<dbReference type="Proteomes" id="UP001283361">
    <property type="component" value="Unassembled WGS sequence"/>
</dbReference>
<evidence type="ECO:0000313" key="2">
    <source>
        <dbReference type="Proteomes" id="UP001283361"/>
    </source>
</evidence>
<name>A0AAE0XT29_9GAST</name>
<evidence type="ECO:0000313" key="1">
    <source>
        <dbReference type="EMBL" id="KAK3708713.1"/>
    </source>
</evidence>